<evidence type="ECO:0000313" key="6">
    <source>
        <dbReference type="Proteomes" id="UP001596084"/>
    </source>
</evidence>
<evidence type="ECO:0000256" key="1">
    <source>
        <dbReference type="ARBA" id="ARBA00023015"/>
    </source>
</evidence>
<dbReference type="EMBL" id="JBHSMX010000022">
    <property type="protein sequence ID" value="MFC5522041.1"/>
    <property type="molecule type" value="Genomic_DNA"/>
</dbReference>
<dbReference type="RefSeq" id="WP_169804424.1">
    <property type="nucleotide sequence ID" value="NZ_JBHSMX010000022.1"/>
</dbReference>
<protein>
    <submittedName>
        <fullName evidence="5">LysR substrate-binding domain-containing protein</fullName>
    </submittedName>
</protein>
<dbReference type="SUPFAM" id="SSF53850">
    <property type="entry name" value="Periplasmic binding protein-like II"/>
    <property type="match status" value="1"/>
</dbReference>
<evidence type="ECO:0000256" key="2">
    <source>
        <dbReference type="ARBA" id="ARBA00023125"/>
    </source>
</evidence>
<dbReference type="Proteomes" id="UP001596084">
    <property type="component" value="Unassembled WGS sequence"/>
</dbReference>
<dbReference type="PANTHER" id="PTHR30579">
    <property type="entry name" value="TRANSCRIPTIONAL REGULATOR"/>
    <property type="match status" value="1"/>
</dbReference>
<name>A0ABW0QBT0_9BURK</name>
<organism evidence="5 6">
    <name type="scientific">Polaromonas jejuensis</name>
    <dbReference type="NCBI Taxonomy" id="457502"/>
    <lineage>
        <taxon>Bacteria</taxon>
        <taxon>Pseudomonadati</taxon>
        <taxon>Pseudomonadota</taxon>
        <taxon>Betaproteobacteria</taxon>
        <taxon>Burkholderiales</taxon>
        <taxon>Comamonadaceae</taxon>
        <taxon>Polaromonas</taxon>
    </lineage>
</organism>
<gene>
    <name evidence="5" type="ORF">ACFPP7_14135</name>
</gene>
<dbReference type="PANTHER" id="PTHR30579:SF3">
    <property type="entry name" value="TRANSCRIPTIONAL REGULATORY PROTEIN"/>
    <property type="match status" value="1"/>
</dbReference>
<keyword evidence="6" id="KW-1185">Reference proteome</keyword>
<accession>A0ABW0QBT0</accession>
<evidence type="ECO:0000313" key="5">
    <source>
        <dbReference type="EMBL" id="MFC5522041.1"/>
    </source>
</evidence>
<keyword evidence="1" id="KW-0805">Transcription regulation</keyword>
<proteinExistence type="predicted"/>
<reference evidence="6" key="1">
    <citation type="journal article" date="2019" name="Int. J. Syst. Evol. Microbiol.">
        <title>The Global Catalogue of Microorganisms (GCM) 10K type strain sequencing project: providing services to taxonomists for standard genome sequencing and annotation.</title>
        <authorList>
            <consortium name="The Broad Institute Genomics Platform"/>
            <consortium name="The Broad Institute Genome Sequencing Center for Infectious Disease"/>
            <person name="Wu L."/>
            <person name="Ma J."/>
        </authorList>
    </citation>
    <scope>NUCLEOTIDE SEQUENCE [LARGE SCALE GENOMIC DNA]</scope>
    <source>
        <strain evidence="6">CGMCC 4.7277</strain>
    </source>
</reference>
<evidence type="ECO:0000256" key="3">
    <source>
        <dbReference type="ARBA" id="ARBA00023163"/>
    </source>
</evidence>
<comment type="caution">
    <text evidence="5">The sequence shown here is derived from an EMBL/GenBank/DDBJ whole genome shotgun (WGS) entry which is preliminary data.</text>
</comment>
<dbReference type="InterPro" id="IPR050176">
    <property type="entry name" value="LTTR"/>
</dbReference>
<keyword evidence="3" id="KW-0804">Transcription</keyword>
<dbReference type="Pfam" id="PF03466">
    <property type="entry name" value="LysR_substrate"/>
    <property type="match status" value="1"/>
</dbReference>
<keyword evidence="2" id="KW-0238">DNA-binding</keyword>
<feature type="domain" description="LysR substrate-binding" evidence="4">
    <location>
        <begin position="36"/>
        <end position="199"/>
    </location>
</feature>
<sequence length="207" mass="22385">MGSCRSCMVADHTTAAGAAAAGLGAGADFMATRRSQPPRPQIELPLIGERRGVDLGRGEADIALRMSAPQEPDLVARTLGHVGYGLYGTAACCSLAEPDQAFIGFDDSIPQLPQKLWLDHHVGARRYALRTNDLAAMRQAAAQGWGIAMLPRFLAGTDRRLRLLQTAPSPPSLPVYLVMHADVRRAPRVRSTADYLIEMFNKHGDEL</sequence>
<dbReference type="Gene3D" id="3.40.190.290">
    <property type="match status" value="1"/>
</dbReference>
<dbReference type="InterPro" id="IPR005119">
    <property type="entry name" value="LysR_subst-bd"/>
</dbReference>
<evidence type="ECO:0000259" key="4">
    <source>
        <dbReference type="Pfam" id="PF03466"/>
    </source>
</evidence>